<evidence type="ECO:0000256" key="1">
    <source>
        <dbReference type="SAM" id="MobiDB-lite"/>
    </source>
</evidence>
<sequence>MTDFDPPEGNEDPTWIDSEAIRGPSRTEPADAASAADPSKDGGPVNRLGDYELLREIGRGGMGIVWEARQVSLNRRVALKVLPPALGLSPEAT</sequence>
<dbReference type="EMBL" id="BARS01035213">
    <property type="protein sequence ID" value="GAG16124.1"/>
    <property type="molecule type" value="Genomic_DNA"/>
</dbReference>
<reference evidence="3" key="1">
    <citation type="journal article" date="2014" name="Front. Microbiol.">
        <title>High frequency of phylogenetically diverse reductive dehalogenase-homologous genes in deep subseafloor sedimentary metagenomes.</title>
        <authorList>
            <person name="Kawai M."/>
            <person name="Futagami T."/>
            <person name="Toyoda A."/>
            <person name="Takaki Y."/>
            <person name="Nishi S."/>
            <person name="Hori S."/>
            <person name="Arai W."/>
            <person name="Tsubouchi T."/>
            <person name="Morono Y."/>
            <person name="Uchiyama I."/>
            <person name="Ito T."/>
            <person name="Fujiyama A."/>
            <person name="Inagaki F."/>
            <person name="Takami H."/>
        </authorList>
    </citation>
    <scope>NUCLEOTIDE SEQUENCE</scope>
    <source>
        <strain evidence="3">Expedition CK06-06</strain>
    </source>
</reference>
<evidence type="ECO:0000313" key="3">
    <source>
        <dbReference type="EMBL" id="GAG16124.1"/>
    </source>
</evidence>
<feature type="compositionally biased region" description="Acidic residues" evidence="1">
    <location>
        <begin position="1"/>
        <end position="11"/>
    </location>
</feature>
<dbReference type="PROSITE" id="PS00107">
    <property type="entry name" value="PROTEIN_KINASE_ATP"/>
    <property type="match status" value="1"/>
</dbReference>
<name>X0VD99_9ZZZZ</name>
<proteinExistence type="predicted"/>
<accession>X0VD99</accession>
<dbReference type="AlphaFoldDB" id="X0VD99"/>
<evidence type="ECO:0000259" key="2">
    <source>
        <dbReference type="PROSITE" id="PS50011"/>
    </source>
</evidence>
<dbReference type="InterPro" id="IPR011009">
    <property type="entry name" value="Kinase-like_dom_sf"/>
</dbReference>
<dbReference type="InterPro" id="IPR000719">
    <property type="entry name" value="Prot_kinase_dom"/>
</dbReference>
<dbReference type="PROSITE" id="PS50011">
    <property type="entry name" value="PROTEIN_KINASE_DOM"/>
    <property type="match status" value="1"/>
</dbReference>
<feature type="region of interest" description="Disordered" evidence="1">
    <location>
        <begin position="1"/>
        <end position="47"/>
    </location>
</feature>
<protein>
    <recommendedName>
        <fullName evidence="2">Protein kinase domain-containing protein</fullName>
    </recommendedName>
</protein>
<dbReference type="SUPFAM" id="SSF56112">
    <property type="entry name" value="Protein kinase-like (PK-like)"/>
    <property type="match status" value="1"/>
</dbReference>
<dbReference type="GO" id="GO:0005524">
    <property type="term" value="F:ATP binding"/>
    <property type="evidence" value="ECO:0007669"/>
    <property type="project" value="InterPro"/>
</dbReference>
<feature type="domain" description="Protein kinase" evidence="2">
    <location>
        <begin position="51"/>
        <end position="93"/>
    </location>
</feature>
<gene>
    <name evidence="3" type="ORF">S01H1_54289</name>
</gene>
<comment type="caution">
    <text evidence="3">The sequence shown here is derived from an EMBL/GenBank/DDBJ whole genome shotgun (WGS) entry which is preliminary data.</text>
</comment>
<organism evidence="3">
    <name type="scientific">marine sediment metagenome</name>
    <dbReference type="NCBI Taxonomy" id="412755"/>
    <lineage>
        <taxon>unclassified sequences</taxon>
        <taxon>metagenomes</taxon>
        <taxon>ecological metagenomes</taxon>
    </lineage>
</organism>
<feature type="non-terminal residue" evidence="3">
    <location>
        <position position="93"/>
    </location>
</feature>
<dbReference type="GO" id="GO:0004672">
    <property type="term" value="F:protein kinase activity"/>
    <property type="evidence" value="ECO:0007669"/>
    <property type="project" value="InterPro"/>
</dbReference>
<dbReference type="Gene3D" id="3.30.200.20">
    <property type="entry name" value="Phosphorylase Kinase, domain 1"/>
    <property type="match status" value="1"/>
</dbReference>
<dbReference type="InterPro" id="IPR017441">
    <property type="entry name" value="Protein_kinase_ATP_BS"/>
</dbReference>